<dbReference type="Proteomes" id="UP001174136">
    <property type="component" value="Unassembled WGS sequence"/>
</dbReference>
<dbReference type="AlphaFoldDB" id="A0AA47N058"/>
<keyword evidence="2" id="KW-1185">Reference proteome</keyword>
<sequence>MATKVEVATRAQSDCGVAPCLEDKDHLSTSGRFARSKFSTTSCIENLTRRGSNGGDEEGPGIEPVAIQTQMTGLVGLSYTRHQTAPGLGSPPDGLVFEPTESPPFGLLAMMCPNANSYVHCSHLKMQSDTMKLKNGSTATTGSQSGPFWQRTMMQTKLNSSLIPPHTDSGVDSVKEFVLFHPFG</sequence>
<proteinExistence type="predicted"/>
<evidence type="ECO:0000313" key="2">
    <source>
        <dbReference type="Proteomes" id="UP001174136"/>
    </source>
</evidence>
<evidence type="ECO:0000313" key="1">
    <source>
        <dbReference type="EMBL" id="KAK0149289.1"/>
    </source>
</evidence>
<name>A0AA47N058_MERPO</name>
<reference evidence="1" key="1">
    <citation type="journal article" date="2023" name="Front. Mar. Sci.">
        <title>A new Merluccius polli reference genome to investigate the effects of global change in West African waters.</title>
        <authorList>
            <person name="Mateo J.L."/>
            <person name="Blanco-Fernandez C."/>
            <person name="Garcia-Vazquez E."/>
            <person name="Machado-Schiaffino G."/>
        </authorList>
    </citation>
    <scope>NUCLEOTIDE SEQUENCE</scope>
    <source>
        <strain evidence="1">C29</strain>
        <tissue evidence="1">Fin</tissue>
    </source>
</reference>
<protein>
    <submittedName>
        <fullName evidence="1">Uncharacterized protein</fullName>
    </submittedName>
</protein>
<gene>
    <name evidence="1" type="ORF">N1851_010183</name>
</gene>
<organism evidence="1 2">
    <name type="scientific">Merluccius polli</name>
    <name type="common">Benguela hake</name>
    <name type="synonym">Merluccius cadenati</name>
    <dbReference type="NCBI Taxonomy" id="89951"/>
    <lineage>
        <taxon>Eukaryota</taxon>
        <taxon>Metazoa</taxon>
        <taxon>Chordata</taxon>
        <taxon>Craniata</taxon>
        <taxon>Vertebrata</taxon>
        <taxon>Euteleostomi</taxon>
        <taxon>Actinopterygii</taxon>
        <taxon>Neopterygii</taxon>
        <taxon>Teleostei</taxon>
        <taxon>Neoteleostei</taxon>
        <taxon>Acanthomorphata</taxon>
        <taxon>Zeiogadaria</taxon>
        <taxon>Gadariae</taxon>
        <taxon>Gadiformes</taxon>
        <taxon>Gadoidei</taxon>
        <taxon>Merlucciidae</taxon>
        <taxon>Merluccius</taxon>
    </lineage>
</organism>
<accession>A0AA47N058</accession>
<dbReference type="EMBL" id="JAOPHQ010001794">
    <property type="protein sequence ID" value="KAK0149289.1"/>
    <property type="molecule type" value="Genomic_DNA"/>
</dbReference>
<comment type="caution">
    <text evidence="1">The sequence shown here is derived from an EMBL/GenBank/DDBJ whole genome shotgun (WGS) entry which is preliminary data.</text>
</comment>